<dbReference type="AlphaFoldDB" id="A0A9Q0V743"/>
<comment type="subcellular location">
    <subcellularLocation>
        <location evidence="1">Membrane</location>
        <topology evidence="1">Multi-pass membrane protein</topology>
    </subcellularLocation>
</comment>
<evidence type="ECO:0000313" key="5">
    <source>
        <dbReference type="Proteomes" id="UP001151529"/>
    </source>
</evidence>
<gene>
    <name evidence="4" type="ORF">OIU85_017341</name>
</gene>
<accession>A0A9Q0V743</accession>
<dbReference type="Pfam" id="PF21082">
    <property type="entry name" value="MS_channel_3rd"/>
    <property type="match status" value="1"/>
</dbReference>
<proteinExistence type="inferred from homology"/>
<reference evidence="4" key="1">
    <citation type="submission" date="2022-11" db="EMBL/GenBank/DDBJ databases">
        <authorList>
            <person name="Hyden B.L."/>
            <person name="Feng K."/>
            <person name="Yates T."/>
            <person name="Jawdy S."/>
            <person name="Smart L.B."/>
            <person name="Muchero W."/>
        </authorList>
    </citation>
    <scope>NUCLEOTIDE SEQUENCE</scope>
    <source>
        <tissue evidence="4">Shoot tip</tissue>
    </source>
</reference>
<dbReference type="GO" id="GO:0005886">
    <property type="term" value="C:plasma membrane"/>
    <property type="evidence" value="ECO:0007669"/>
    <property type="project" value="TreeGrafter"/>
</dbReference>
<dbReference type="Proteomes" id="UP001151529">
    <property type="component" value="Chromosome 6"/>
</dbReference>
<dbReference type="GO" id="GO:0008381">
    <property type="term" value="F:mechanosensitive monoatomic ion channel activity"/>
    <property type="evidence" value="ECO:0007669"/>
    <property type="project" value="TreeGrafter"/>
</dbReference>
<dbReference type="GO" id="GO:0006820">
    <property type="term" value="P:monoatomic anion transport"/>
    <property type="evidence" value="ECO:0007669"/>
    <property type="project" value="TreeGrafter"/>
</dbReference>
<keyword evidence="5" id="KW-1185">Reference proteome</keyword>
<evidence type="ECO:0000259" key="3">
    <source>
        <dbReference type="Pfam" id="PF21082"/>
    </source>
</evidence>
<feature type="domain" description="Mechanosensitive ion channel MscS C-terminal" evidence="3">
    <location>
        <begin position="5"/>
        <end position="92"/>
    </location>
</feature>
<comment type="similarity">
    <text evidence="2">Belongs to the MscS (TC 1.A.23) family.</text>
</comment>
<dbReference type="EMBL" id="JAPFFL010000002">
    <property type="protein sequence ID" value="KAJ6743375.1"/>
    <property type="molecule type" value="Genomic_DNA"/>
</dbReference>
<evidence type="ECO:0000313" key="4">
    <source>
        <dbReference type="EMBL" id="KAJ6743375.1"/>
    </source>
</evidence>
<name>A0A9Q0V743_SALVM</name>
<reference evidence="4" key="2">
    <citation type="journal article" date="2023" name="Int. J. Mol. Sci.">
        <title>De Novo Assembly and Annotation of 11 Diverse Shrub Willow (Salix) Genomes Reveals Novel Gene Organization in Sex-Linked Regions.</title>
        <authorList>
            <person name="Hyden B."/>
            <person name="Feng K."/>
            <person name="Yates T.B."/>
            <person name="Jawdy S."/>
            <person name="Cereghino C."/>
            <person name="Smart L.B."/>
            <person name="Muchero W."/>
        </authorList>
    </citation>
    <scope>NUCLEOTIDE SEQUENCE [LARGE SCALE GENOMIC DNA]</scope>
    <source>
        <tissue evidence="4">Shoot tip</tissue>
    </source>
</reference>
<evidence type="ECO:0000256" key="1">
    <source>
        <dbReference type="ARBA" id="ARBA00004141"/>
    </source>
</evidence>
<evidence type="ECO:0000256" key="2">
    <source>
        <dbReference type="ARBA" id="ARBA00008017"/>
    </source>
</evidence>
<organism evidence="4 5">
    <name type="scientific">Salix viminalis</name>
    <name type="common">Common osier</name>
    <name type="synonym">Basket willow</name>
    <dbReference type="NCBI Taxonomy" id="40686"/>
    <lineage>
        <taxon>Eukaryota</taxon>
        <taxon>Viridiplantae</taxon>
        <taxon>Streptophyta</taxon>
        <taxon>Embryophyta</taxon>
        <taxon>Tracheophyta</taxon>
        <taxon>Spermatophyta</taxon>
        <taxon>Magnoliopsida</taxon>
        <taxon>eudicotyledons</taxon>
        <taxon>Gunneridae</taxon>
        <taxon>Pentapetalae</taxon>
        <taxon>rosids</taxon>
        <taxon>fabids</taxon>
        <taxon>Malpighiales</taxon>
        <taxon>Salicaceae</taxon>
        <taxon>Saliceae</taxon>
        <taxon>Salix</taxon>
    </lineage>
</organism>
<dbReference type="GO" id="GO:0050982">
    <property type="term" value="P:detection of mechanical stimulus"/>
    <property type="evidence" value="ECO:0007669"/>
    <property type="project" value="TreeGrafter"/>
</dbReference>
<sequence>MGDAVEFAIDFATTVEKLGLLKEKIKKHLEKTPQHWHPNHNVVVKEIENVNKLKMALYCTHTMNFQEYGEKNKRRSELVIEIKKIFEEINIKYYLLPQQVHLNPVGSESSNVASI</sequence>
<dbReference type="InterPro" id="IPR049278">
    <property type="entry name" value="MS_channel_C"/>
</dbReference>
<protein>
    <submittedName>
        <fullName evidence="4">MECHANOSENSITIVE ION CHANNEL PROTEIN</fullName>
    </submittedName>
</protein>
<dbReference type="InterPro" id="IPR016688">
    <property type="entry name" value="MscS-like_plants/fungi"/>
</dbReference>
<dbReference type="PANTHER" id="PTHR31618">
    <property type="entry name" value="MECHANOSENSITIVE ION CHANNEL PROTEIN 5"/>
    <property type="match status" value="1"/>
</dbReference>
<dbReference type="PANTHER" id="PTHR31618:SF20">
    <property type="entry name" value="MECHANOSENSITIVE ION CHANNEL PROTEIN 10"/>
    <property type="match status" value="1"/>
</dbReference>
<comment type="caution">
    <text evidence="4">The sequence shown here is derived from an EMBL/GenBank/DDBJ whole genome shotgun (WGS) entry which is preliminary data.</text>
</comment>